<dbReference type="SUPFAM" id="SSF48452">
    <property type="entry name" value="TPR-like"/>
    <property type="match status" value="1"/>
</dbReference>
<feature type="domain" description="Protein SirB1 N-terminal" evidence="2">
    <location>
        <begin position="35"/>
        <end position="172"/>
    </location>
</feature>
<name>A0A919ELE4_9GAMM</name>
<gene>
    <name evidence="3" type="ORF">GCM10017161_24830</name>
</gene>
<accession>A0A919ELE4</accession>
<protein>
    <submittedName>
        <fullName evidence="3">Transcriptional regulator</fullName>
    </submittedName>
</protein>
<organism evidence="3 4">
    <name type="scientific">Thalassotalea marina</name>
    <dbReference type="NCBI Taxonomy" id="1673741"/>
    <lineage>
        <taxon>Bacteria</taxon>
        <taxon>Pseudomonadati</taxon>
        <taxon>Pseudomonadota</taxon>
        <taxon>Gammaproteobacteria</taxon>
        <taxon>Alteromonadales</taxon>
        <taxon>Colwelliaceae</taxon>
        <taxon>Thalassotalea</taxon>
    </lineage>
</organism>
<evidence type="ECO:0000313" key="3">
    <source>
        <dbReference type="EMBL" id="GHF95551.1"/>
    </source>
</evidence>
<evidence type="ECO:0000256" key="1">
    <source>
        <dbReference type="ARBA" id="ARBA00007100"/>
    </source>
</evidence>
<evidence type="ECO:0000259" key="2">
    <source>
        <dbReference type="Pfam" id="PF13369"/>
    </source>
</evidence>
<dbReference type="Pfam" id="PF13371">
    <property type="entry name" value="TPR_9"/>
    <property type="match status" value="1"/>
</dbReference>
<reference evidence="3" key="1">
    <citation type="journal article" date="2014" name="Int. J. Syst. Evol. Microbiol.">
        <title>Complete genome sequence of Corynebacterium casei LMG S-19264T (=DSM 44701T), isolated from a smear-ripened cheese.</title>
        <authorList>
            <consortium name="US DOE Joint Genome Institute (JGI-PGF)"/>
            <person name="Walter F."/>
            <person name="Albersmeier A."/>
            <person name="Kalinowski J."/>
            <person name="Ruckert C."/>
        </authorList>
    </citation>
    <scope>NUCLEOTIDE SEQUENCE</scope>
    <source>
        <strain evidence="3">KCTC 42731</strain>
    </source>
</reference>
<comment type="similarity">
    <text evidence="1">Belongs to the UPF0162 family.</text>
</comment>
<sequence length="268" mass="30677">MNDLLLSEIDSEQNNLLASLALIEEHIFQKNVSENIQQALSTIIETCRDSIEGIDEPMAQAECLINALYVDELFIDQERNRWPLSACLIESSIGQRVISPVLKAVIIQHIANQCDLEAEVVYVPEKVMVRIICDDLYSIIFDPITGESINWEELDRRLEGINNESLQPHLPPMECKSIVLEHLTLLKNVLIIEKRFDYALVCVDLILSIRPDDPFERRDRGFLLHQLDCFKVAYDDYQYFVDACPKDPAAQLLKLQLDNISVAETVLH</sequence>
<dbReference type="AlphaFoldDB" id="A0A919ELE4"/>
<dbReference type="InterPro" id="IPR032698">
    <property type="entry name" value="SirB1_N"/>
</dbReference>
<dbReference type="InterPro" id="IPR011990">
    <property type="entry name" value="TPR-like_helical_dom_sf"/>
</dbReference>
<keyword evidence="4" id="KW-1185">Reference proteome</keyword>
<dbReference type="Proteomes" id="UP000623842">
    <property type="component" value="Unassembled WGS sequence"/>
</dbReference>
<evidence type="ECO:0000313" key="4">
    <source>
        <dbReference type="Proteomes" id="UP000623842"/>
    </source>
</evidence>
<proteinExistence type="inferred from homology"/>
<dbReference type="EMBL" id="BNCK01000005">
    <property type="protein sequence ID" value="GHF95551.1"/>
    <property type="molecule type" value="Genomic_DNA"/>
</dbReference>
<dbReference type="RefSeq" id="WP_189771044.1">
    <property type="nucleotide sequence ID" value="NZ_BNCK01000005.1"/>
</dbReference>
<dbReference type="Pfam" id="PF13369">
    <property type="entry name" value="Transglut_core2"/>
    <property type="match status" value="1"/>
</dbReference>
<reference evidence="3" key="2">
    <citation type="submission" date="2020-09" db="EMBL/GenBank/DDBJ databases">
        <authorList>
            <person name="Sun Q."/>
            <person name="Kim S."/>
        </authorList>
    </citation>
    <scope>NUCLEOTIDE SEQUENCE</scope>
    <source>
        <strain evidence="3">KCTC 42731</strain>
    </source>
</reference>
<comment type="caution">
    <text evidence="3">The sequence shown here is derived from an EMBL/GenBank/DDBJ whole genome shotgun (WGS) entry which is preliminary data.</text>
</comment>